<dbReference type="GO" id="GO:0004845">
    <property type="term" value="F:uracil phosphoribosyltransferase activity"/>
    <property type="evidence" value="ECO:0007669"/>
    <property type="project" value="UniProtKB-EC"/>
</dbReference>
<name>L8JTU1_9BACT</name>
<comment type="pathway">
    <text evidence="2">Pyrimidine metabolism; UMP biosynthesis via salvage pathway; UMP from uracil: step 1/1.</text>
</comment>
<dbReference type="EC" id="2.4.2.9" evidence="4"/>
<evidence type="ECO:0000256" key="14">
    <source>
        <dbReference type="ARBA" id="ARBA00079807"/>
    </source>
</evidence>
<accession>L8JTU1</accession>
<dbReference type="PANTHER" id="PTHR11608:SF0">
    <property type="entry name" value="BIFUNCTIONAL PROTEIN PYRR"/>
    <property type="match status" value="1"/>
</dbReference>
<keyword evidence="8" id="KW-0547">Nucleotide-binding</keyword>
<evidence type="ECO:0000256" key="9">
    <source>
        <dbReference type="ARBA" id="ARBA00023134"/>
    </source>
</evidence>
<comment type="cofactor">
    <cofactor evidence="1">
        <name>Mg(2+)</name>
        <dbReference type="ChEBI" id="CHEBI:18420"/>
    </cofactor>
</comment>
<dbReference type="FunFam" id="3.40.50.2020:FF:000023">
    <property type="entry name" value="Probable uracil phosphoribosyltransferase"/>
    <property type="match status" value="1"/>
</dbReference>
<dbReference type="CDD" id="cd06223">
    <property type="entry name" value="PRTases_typeI"/>
    <property type="match status" value="1"/>
</dbReference>
<evidence type="ECO:0000256" key="4">
    <source>
        <dbReference type="ARBA" id="ARBA00011894"/>
    </source>
</evidence>
<comment type="similarity">
    <text evidence="3">Belongs to the UPRTase family.</text>
</comment>
<dbReference type="InterPro" id="IPR029057">
    <property type="entry name" value="PRTase-like"/>
</dbReference>
<evidence type="ECO:0000313" key="16">
    <source>
        <dbReference type="EMBL" id="ELR70954.1"/>
    </source>
</evidence>
<dbReference type="PATRIC" id="fig|1237149.3.peg.2997"/>
<comment type="function">
    <text evidence="12">Catalyzes the conversion of uracil and 5-phospho-alpha-D-ribose 1-diphosphate (PRPP) to UMP and diphosphate.</text>
</comment>
<dbReference type="Proteomes" id="UP000011135">
    <property type="component" value="Unassembled WGS sequence"/>
</dbReference>
<dbReference type="AlphaFoldDB" id="L8JTU1"/>
<evidence type="ECO:0000256" key="8">
    <source>
        <dbReference type="ARBA" id="ARBA00022741"/>
    </source>
</evidence>
<keyword evidence="17" id="KW-1185">Reference proteome</keyword>
<keyword evidence="9" id="KW-0342">GTP-binding</keyword>
<evidence type="ECO:0000256" key="12">
    <source>
        <dbReference type="ARBA" id="ARBA00056901"/>
    </source>
</evidence>
<evidence type="ECO:0000256" key="6">
    <source>
        <dbReference type="ARBA" id="ARBA00022676"/>
    </source>
</evidence>
<evidence type="ECO:0000259" key="15">
    <source>
        <dbReference type="Pfam" id="PF14681"/>
    </source>
</evidence>
<comment type="caution">
    <text evidence="16">The sequence shown here is derived from an EMBL/GenBank/DDBJ whole genome shotgun (WGS) entry which is preliminary data.</text>
</comment>
<proteinExistence type="inferred from homology"/>
<organism evidence="16 17">
    <name type="scientific">Fulvivirga imtechensis AK7</name>
    <dbReference type="NCBI Taxonomy" id="1237149"/>
    <lineage>
        <taxon>Bacteria</taxon>
        <taxon>Pseudomonadati</taxon>
        <taxon>Bacteroidota</taxon>
        <taxon>Cytophagia</taxon>
        <taxon>Cytophagales</taxon>
        <taxon>Fulvivirgaceae</taxon>
        <taxon>Fulvivirga</taxon>
    </lineage>
</organism>
<dbReference type="GO" id="GO:0005525">
    <property type="term" value="F:GTP binding"/>
    <property type="evidence" value="ECO:0007669"/>
    <property type="project" value="UniProtKB-KW"/>
</dbReference>
<protein>
    <recommendedName>
        <fullName evidence="13">Uracil phosphoribosyltransferase</fullName>
        <ecNumber evidence="4">2.4.2.9</ecNumber>
    </recommendedName>
    <alternativeName>
        <fullName evidence="10">UMP pyrophosphorylase</fullName>
    </alternativeName>
    <alternativeName>
        <fullName evidence="14">UPRTase</fullName>
    </alternativeName>
</protein>
<dbReference type="InterPro" id="IPR050137">
    <property type="entry name" value="PyrR_bifunctional"/>
</dbReference>
<comment type="catalytic activity">
    <reaction evidence="11">
        <text>UMP + diphosphate = 5-phospho-alpha-D-ribose 1-diphosphate + uracil</text>
        <dbReference type="Rhea" id="RHEA:13017"/>
        <dbReference type="ChEBI" id="CHEBI:17568"/>
        <dbReference type="ChEBI" id="CHEBI:33019"/>
        <dbReference type="ChEBI" id="CHEBI:57865"/>
        <dbReference type="ChEBI" id="CHEBI:58017"/>
        <dbReference type="EC" id="2.4.2.9"/>
    </reaction>
</comment>
<evidence type="ECO:0000256" key="11">
    <source>
        <dbReference type="ARBA" id="ARBA00052919"/>
    </source>
</evidence>
<evidence type="ECO:0000256" key="5">
    <source>
        <dbReference type="ARBA" id="ARBA00022533"/>
    </source>
</evidence>
<dbReference type="NCBIfam" id="NF001097">
    <property type="entry name" value="PRK00129.1"/>
    <property type="match status" value="1"/>
</dbReference>
<evidence type="ECO:0000256" key="1">
    <source>
        <dbReference type="ARBA" id="ARBA00001946"/>
    </source>
</evidence>
<evidence type="ECO:0000313" key="17">
    <source>
        <dbReference type="Proteomes" id="UP000011135"/>
    </source>
</evidence>
<dbReference type="EMBL" id="AMZN01000047">
    <property type="protein sequence ID" value="ELR70954.1"/>
    <property type="molecule type" value="Genomic_DNA"/>
</dbReference>
<evidence type="ECO:0000256" key="10">
    <source>
        <dbReference type="ARBA" id="ARBA00031082"/>
    </source>
</evidence>
<keyword evidence="6 16" id="KW-0328">Glycosyltransferase</keyword>
<dbReference type="STRING" id="1237149.C900_03237"/>
<evidence type="ECO:0000256" key="3">
    <source>
        <dbReference type="ARBA" id="ARBA00009516"/>
    </source>
</evidence>
<dbReference type="RefSeq" id="WP_009580594.1">
    <property type="nucleotide sequence ID" value="NZ_AMZN01000047.1"/>
</dbReference>
<dbReference type="eggNOG" id="COG0035">
    <property type="taxonomic scope" value="Bacteria"/>
</dbReference>
<dbReference type="InterPro" id="IPR000836">
    <property type="entry name" value="PRTase_dom"/>
</dbReference>
<evidence type="ECO:0000256" key="13">
    <source>
        <dbReference type="ARBA" id="ARBA00072146"/>
    </source>
</evidence>
<evidence type="ECO:0000256" key="2">
    <source>
        <dbReference type="ARBA" id="ARBA00005180"/>
    </source>
</evidence>
<dbReference type="Pfam" id="PF14681">
    <property type="entry name" value="UPRTase"/>
    <property type="match status" value="1"/>
</dbReference>
<gene>
    <name evidence="16" type="ORF">C900_03237</name>
</gene>
<feature type="domain" description="Phosphoribosyltransferase" evidence="15">
    <location>
        <begin position="8"/>
        <end position="211"/>
    </location>
</feature>
<dbReference type="OrthoDB" id="9781675at2"/>
<keyword evidence="5" id="KW-0021">Allosteric enzyme</keyword>
<reference evidence="16 17" key="1">
    <citation type="submission" date="2012-12" db="EMBL/GenBank/DDBJ databases">
        <title>Genome assembly of Fulvivirga imtechensis AK7.</title>
        <authorList>
            <person name="Nupur N."/>
            <person name="Khatri I."/>
            <person name="Kumar R."/>
            <person name="Subramanian S."/>
            <person name="Pinnaka A."/>
        </authorList>
    </citation>
    <scope>NUCLEOTIDE SEQUENCE [LARGE SCALE GENOMIC DNA]</scope>
    <source>
        <strain evidence="16 17">AK7</strain>
    </source>
</reference>
<dbReference type="PANTHER" id="PTHR11608">
    <property type="entry name" value="BIFUNCTIONAL PROTEIN PYRR"/>
    <property type="match status" value="1"/>
</dbReference>
<sequence length="214" mass="23714">MVNILNQTHSIANHFLYEMRHKDIQKDRGKFRNNLKRLGIIMAYEVSKVLDYKKSNVSTPLADLDVELLTDQPVIISILRASMPFMEGFMEVFDQADAGFIGAYRREGVDEVDVNLEYLASPPLEGRNVIVVDPMLATGKSVIKSLDHLMSHGSPDHIHIVAAVAAPEGIDYISKSLKTQFTIWTGALDEKLNSNAYIIPGLGDAGDLCFGPKL</sequence>
<evidence type="ECO:0000256" key="7">
    <source>
        <dbReference type="ARBA" id="ARBA00022679"/>
    </source>
</evidence>
<keyword evidence="7 16" id="KW-0808">Transferase</keyword>
<dbReference type="Gene3D" id="3.40.50.2020">
    <property type="match status" value="1"/>
</dbReference>
<dbReference type="SUPFAM" id="SSF53271">
    <property type="entry name" value="PRTase-like"/>
    <property type="match status" value="1"/>
</dbReference>